<dbReference type="PANTHER" id="PTHR30069">
    <property type="entry name" value="TONB-DEPENDENT OUTER MEMBRANE RECEPTOR"/>
    <property type="match status" value="1"/>
</dbReference>
<protein>
    <submittedName>
        <fullName evidence="12">Outer membrane receptor for ferrienterochelin and colicins</fullName>
    </submittedName>
</protein>
<dbReference type="GO" id="GO:0009279">
    <property type="term" value="C:cell outer membrane"/>
    <property type="evidence" value="ECO:0007669"/>
    <property type="project" value="UniProtKB-SubCell"/>
</dbReference>
<dbReference type="InterPro" id="IPR036942">
    <property type="entry name" value="Beta-barrel_TonB_sf"/>
</dbReference>
<dbReference type="Pfam" id="PF14905">
    <property type="entry name" value="OMP_b-brl_3"/>
    <property type="match status" value="1"/>
</dbReference>
<dbReference type="Pfam" id="PF13715">
    <property type="entry name" value="CarbopepD_reg_2"/>
    <property type="match status" value="1"/>
</dbReference>
<sequence>MKTIMKKSILLFVGLILMLGAKAQFPMGGPAKKMVTGRITATILDSVTKKPIDYATVSLMKSKDSKSVNGAVTDERGKLSLSNVSPEEYKLSIGFMGYKTKVMTVKTTPEKPDLNAGAIYLSPTASNLKEVEISGQQALIENKVDKLVYNAEQDITNAGGDATDVMRKVPMLSVDVNGNLQMRGSAVRVLINGKPSGTMANSVADALKMIPAEQIKSVEVITSPSAKYDAEGSGGIVNIITKKKNAEGTSGSVNASVGTRSNNGAFNLNAKTGRLSLTGSLGVNHAYPQNSKVLSSNILRDNTGKILSSVLQNGFSKWSRVGYNGSAGLDYDFNNYHNISTNVKINRFSNGGPGESAVQIDTLLLKNIRDMDMGFNNIDWSVDYRKTSKKEGEEFSVSAQLSAGRNTSDFSNRTINELKDPAGITELGSNTGKNNEYTVQTDYVYPFSKTTTLETGLKGIFRNIISNYGSNIAQDFDYDQNVASAYGVLGFKLTKKITAKAGLRTEYTKIKGLSGDGTKFNNDYFNLFPSLILSQTLKGASTIKVSYNRRIQRPSLFYLNPFENKSDQFNIMRGNPDLNPELSDNIEMGYSTFIKGSVINASVFYRSTKNVIESIVTPLPVPAGAPQAFMTSYANIGRSESYGMNLFGSYNPKPKWTLMANIGLNTYNVNNGSAENMVNTGTFLNYTAFARSAYAFPGGWNTELWGVINSPRRTFQGKTDAMYFYGGAVKKEIWKKKATIGLNVLNPFSRDLVINTVNNGTNAKNGSKYEQTTNIHYPLRSFGINLSYNFGKLKFTQPKKGIKNDDLKKEDQGGMGGVQN</sequence>
<dbReference type="PROSITE" id="PS52016">
    <property type="entry name" value="TONB_DEPENDENT_REC_3"/>
    <property type="match status" value="1"/>
</dbReference>
<dbReference type="AlphaFoldDB" id="A0A1M4YQQ4"/>
<evidence type="ECO:0000256" key="8">
    <source>
        <dbReference type="PROSITE-ProRule" id="PRU01360"/>
    </source>
</evidence>
<dbReference type="SUPFAM" id="SSF49464">
    <property type="entry name" value="Carboxypeptidase regulatory domain-like"/>
    <property type="match status" value="1"/>
</dbReference>
<name>A0A1M4YQQ4_9SPHI</name>
<dbReference type="InterPro" id="IPR037066">
    <property type="entry name" value="Plug_dom_sf"/>
</dbReference>
<keyword evidence="6 8" id="KW-0472">Membrane</keyword>
<feature type="domain" description="Outer membrane protein beta-barrel" evidence="11">
    <location>
        <begin position="387"/>
        <end position="788"/>
    </location>
</feature>
<comment type="subcellular location">
    <subcellularLocation>
        <location evidence="1 8">Cell outer membrane</location>
        <topology evidence="1 8">Multi-pass membrane protein</topology>
    </subcellularLocation>
</comment>
<dbReference type="Gene3D" id="2.40.170.20">
    <property type="entry name" value="TonB-dependent receptor, beta-barrel domain"/>
    <property type="match status" value="1"/>
</dbReference>
<feature type="signal peptide" evidence="9">
    <location>
        <begin position="1"/>
        <end position="23"/>
    </location>
</feature>
<feature type="domain" description="TonB-dependent receptor plug" evidence="10">
    <location>
        <begin position="150"/>
        <end position="236"/>
    </location>
</feature>
<evidence type="ECO:0000256" key="9">
    <source>
        <dbReference type="SAM" id="SignalP"/>
    </source>
</evidence>
<dbReference type="Pfam" id="PF07715">
    <property type="entry name" value="Plug"/>
    <property type="match status" value="1"/>
</dbReference>
<keyword evidence="5 9" id="KW-0732">Signal</keyword>
<evidence type="ECO:0000256" key="3">
    <source>
        <dbReference type="ARBA" id="ARBA00022452"/>
    </source>
</evidence>
<evidence type="ECO:0000256" key="7">
    <source>
        <dbReference type="ARBA" id="ARBA00023237"/>
    </source>
</evidence>
<evidence type="ECO:0000256" key="6">
    <source>
        <dbReference type="ARBA" id="ARBA00023136"/>
    </source>
</evidence>
<keyword evidence="3 8" id="KW-1134">Transmembrane beta strand</keyword>
<dbReference type="InterPro" id="IPR039426">
    <property type="entry name" value="TonB-dep_rcpt-like"/>
</dbReference>
<dbReference type="GO" id="GO:0015344">
    <property type="term" value="F:siderophore uptake transmembrane transporter activity"/>
    <property type="evidence" value="ECO:0007669"/>
    <property type="project" value="TreeGrafter"/>
</dbReference>
<evidence type="ECO:0000256" key="4">
    <source>
        <dbReference type="ARBA" id="ARBA00022692"/>
    </source>
</evidence>
<keyword evidence="4 8" id="KW-0812">Transmembrane</keyword>
<keyword evidence="13" id="KW-1185">Reference proteome</keyword>
<evidence type="ECO:0000313" key="12">
    <source>
        <dbReference type="EMBL" id="SHF08179.1"/>
    </source>
</evidence>
<evidence type="ECO:0000256" key="2">
    <source>
        <dbReference type="ARBA" id="ARBA00022448"/>
    </source>
</evidence>
<proteinExistence type="inferred from homology"/>
<dbReference type="InterPro" id="IPR041700">
    <property type="entry name" value="OMP_b-brl_3"/>
</dbReference>
<dbReference type="OrthoDB" id="606851at2"/>
<dbReference type="GO" id="GO:0044718">
    <property type="term" value="P:siderophore transmembrane transport"/>
    <property type="evidence" value="ECO:0007669"/>
    <property type="project" value="TreeGrafter"/>
</dbReference>
<evidence type="ECO:0000256" key="1">
    <source>
        <dbReference type="ARBA" id="ARBA00004571"/>
    </source>
</evidence>
<reference evidence="13" key="1">
    <citation type="submission" date="2016-11" db="EMBL/GenBank/DDBJ databases">
        <authorList>
            <person name="Varghese N."/>
            <person name="Submissions S."/>
        </authorList>
    </citation>
    <scope>NUCLEOTIDE SEQUENCE [LARGE SCALE GENOMIC DNA]</scope>
    <source>
        <strain evidence="13">DSM 16990</strain>
    </source>
</reference>
<evidence type="ECO:0000313" key="13">
    <source>
        <dbReference type="Proteomes" id="UP000184287"/>
    </source>
</evidence>
<evidence type="ECO:0000256" key="5">
    <source>
        <dbReference type="ARBA" id="ARBA00022729"/>
    </source>
</evidence>
<dbReference type="InterPro" id="IPR008969">
    <property type="entry name" value="CarboxyPept-like_regulatory"/>
</dbReference>
<dbReference type="PANTHER" id="PTHR30069:SF29">
    <property type="entry name" value="HEMOGLOBIN AND HEMOGLOBIN-HAPTOGLOBIN-BINDING PROTEIN 1-RELATED"/>
    <property type="match status" value="1"/>
</dbReference>
<dbReference type="EMBL" id="FQUQ01000002">
    <property type="protein sequence ID" value="SHF08179.1"/>
    <property type="molecule type" value="Genomic_DNA"/>
</dbReference>
<organism evidence="12 13">
    <name type="scientific">Pedobacter caeni</name>
    <dbReference type="NCBI Taxonomy" id="288992"/>
    <lineage>
        <taxon>Bacteria</taxon>
        <taxon>Pseudomonadati</taxon>
        <taxon>Bacteroidota</taxon>
        <taxon>Sphingobacteriia</taxon>
        <taxon>Sphingobacteriales</taxon>
        <taxon>Sphingobacteriaceae</taxon>
        <taxon>Pedobacter</taxon>
    </lineage>
</organism>
<accession>A0A1M4YQQ4</accession>
<keyword evidence="7 8" id="KW-0998">Cell outer membrane</keyword>
<evidence type="ECO:0000259" key="10">
    <source>
        <dbReference type="Pfam" id="PF07715"/>
    </source>
</evidence>
<dbReference type="Gene3D" id="2.170.130.10">
    <property type="entry name" value="TonB-dependent receptor, plug domain"/>
    <property type="match status" value="1"/>
</dbReference>
<dbReference type="Proteomes" id="UP000184287">
    <property type="component" value="Unassembled WGS sequence"/>
</dbReference>
<dbReference type="SUPFAM" id="SSF56935">
    <property type="entry name" value="Porins"/>
    <property type="match status" value="1"/>
</dbReference>
<keyword evidence="12" id="KW-0675">Receptor</keyword>
<evidence type="ECO:0000259" key="11">
    <source>
        <dbReference type="Pfam" id="PF14905"/>
    </source>
</evidence>
<feature type="chain" id="PRO_5012477176" evidence="9">
    <location>
        <begin position="24"/>
        <end position="820"/>
    </location>
</feature>
<keyword evidence="2 8" id="KW-0813">Transport</keyword>
<dbReference type="STRING" id="288992.SAMN04488522_10231"/>
<dbReference type="InterPro" id="IPR012910">
    <property type="entry name" value="Plug_dom"/>
</dbReference>
<gene>
    <name evidence="12" type="ORF">SAMN04488522_10231</name>
</gene>
<comment type="similarity">
    <text evidence="8">Belongs to the TonB-dependent receptor family.</text>
</comment>
<dbReference type="Gene3D" id="2.60.40.1120">
    <property type="entry name" value="Carboxypeptidase-like, regulatory domain"/>
    <property type="match status" value="1"/>
</dbReference>